<dbReference type="Proteomes" id="UP000750711">
    <property type="component" value="Unassembled WGS sequence"/>
</dbReference>
<keyword evidence="1" id="KW-0547">Nucleotide-binding</keyword>
<protein>
    <submittedName>
        <fullName evidence="5">Uncharacterized protein</fullName>
    </submittedName>
</protein>
<dbReference type="EMBL" id="JAGHQM010000135">
    <property type="protein sequence ID" value="KAH0565113.1"/>
    <property type="molecule type" value="Genomic_DNA"/>
</dbReference>
<dbReference type="PANTHER" id="PTHR10887">
    <property type="entry name" value="DNA2/NAM7 HELICASE FAMILY"/>
    <property type="match status" value="1"/>
</dbReference>
<dbReference type="SUPFAM" id="SSF52540">
    <property type="entry name" value="P-loop containing nucleoside triphosphate hydrolases"/>
    <property type="match status" value="1"/>
</dbReference>
<keyword evidence="1" id="KW-0067">ATP-binding</keyword>
<evidence type="ECO:0000256" key="1">
    <source>
        <dbReference type="ARBA" id="ARBA00022806"/>
    </source>
</evidence>
<evidence type="ECO:0000313" key="5">
    <source>
        <dbReference type="EMBL" id="KAH0565113.1"/>
    </source>
</evidence>
<dbReference type="PANTHER" id="PTHR10887:SF445">
    <property type="entry name" value="NFX1-TYPE ZINC FINGER-CONTAINING PROTEIN 1"/>
    <property type="match status" value="1"/>
</dbReference>
<dbReference type="InterPro" id="IPR047187">
    <property type="entry name" value="SF1_C_Upf1"/>
</dbReference>
<dbReference type="GO" id="GO:0031380">
    <property type="term" value="C:nuclear RNA-directed RNA polymerase complex"/>
    <property type="evidence" value="ECO:0007669"/>
    <property type="project" value="TreeGrafter"/>
</dbReference>
<dbReference type="CDD" id="cd18808">
    <property type="entry name" value="SF1_C_Upf1"/>
    <property type="match status" value="1"/>
</dbReference>
<proteinExistence type="predicted"/>
<dbReference type="GO" id="GO:0004386">
    <property type="term" value="F:helicase activity"/>
    <property type="evidence" value="ECO:0007669"/>
    <property type="project" value="InterPro"/>
</dbReference>
<keyword evidence="1" id="KW-0378">Hydrolase</keyword>
<evidence type="ECO:0000259" key="4">
    <source>
        <dbReference type="Pfam" id="PF13087"/>
    </source>
</evidence>
<feature type="domain" description="DNA2/NAM7 helicase-like C-terminal" evidence="4">
    <location>
        <begin position="196"/>
        <end position="393"/>
    </location>
</feature>
<dbReference type="GO" id="GO:0031048">
    <property type="term" value="P:regulatory ncRNA-mediated heterochromatin formation"/>
    <property type="evidence" value="ECO:0007669"/>
    <property type="project" value="TreeGrafter"/>
</dbReference>
<feature type="compositionally biased region" description="Basic and acidic residues" evidence="2">
    <location>
        <begin position="363"/>
        <end position="380"/>
    </location>
</feature>
<feature type="region of interest" description="Disordered" evidence="2">
    <location>
        <begin position="353"/>
        <end position="380"/>
    </location>
</feature>
<comment type="caution">
    <text evidence="5">The sequence shown here is derived from an EMBL/GenBank/DDBJ whole genome shotgun (WGS) entry which is preliminary data.</text>
</comment>
<dbReference type="InterPro" id="IPR041679">
    <property type="entry name" value="DNA2/NAM7-like_C"/>
</dbReference>
<dbReference type="InterPro" id="IPR045055">
    <property type="entry name" value="DNA2/NAM7-like"/>
</dbReference>
<feature type="domain" description="DNA2/NAM7 helicase helicase" evidence="3">
    <location>
        <begin position="86"/>
        <end position="182"/>
    </location>
</feature>
<keyword evidence="1" id="KW-0347">Helicase</keyword>
<sequence>MEGGSTEVVRCYLERRFPQQFEDMCVAANSGQGENGIVEDWLSRDVPNWDQAVRSDEELLNLNIWTLTKEERSRLYEYWHRSAFPEFRKLLQDVMQSHWEMKQQLTSLFHESDMQFIERAHIVGITTTGLANNSDLLRGLQAKVLICEEVGEILESHVLTALLPSVQHAILIGDHLQLRPRISTRSLSMEEGKYNLDESLFERLANSRFGNPIVGVDGTDRDKFPIAQLYHQRRMDPSISSLVRSTLYPRLRDHPSTATYPEIPGMRRRLFWLDHRHFEDDSDPSEPMQSKTNEWEAGMVKALVRHICRQGKYKSGEIAVLTPYLGQLRKLKDMLEEEVELVIGERDLKDLEDSEADVNGSKGSDKRSGQKQQRVEKAKLSDGLRMATVDNFQVWGVTAHPNHP</sequence>
<keyword evidence="6" id="KW-1185">Reference proteome</keyword>
<dbReference type="Gene3D" id="3.40.50.300">
    <property type="entry name" value="P-loop containing nucleotide triphosphate hydrolases"/>
    <property type="match status" value="2"/>
</dbReference>
<accession>A0A9P8RT21</accession>
<dbReference type="Pfam" id="PF13087">
    <property type="entry name" value="AAA_12"/>
    <property type="match status" value="1"/>
</dbReference>
<dbReference type="InterPro" id="IPR041677">
    <property type="entry name" value="DNA2/NAM7_AAA_11"/>
</dbReference>
<gene>
    <name evidence="5" type="ORF">GP486_001497</name>
</gene>
<evidence type="ECO:0000259" key="3">
    <source>
        <dbReference type="Pfam" id="PF13086"/>
    </source>
</evidence>
<evidence type="ECO:0000313" key="6">
    <source>
        <dbReference type="Proteomes" id="UP000750711"/>
    </source>
</evidence>
<organism evidence="5 6">
    <name type="scientific">Trichoglossum hirsutum</name>
    <dbReference type="NCBI Taxonomy" id="265104"/>
    <lineage>
        <taxon>Eukaryota</taxon>
        <taxon>Fungi</taxon>
        <taxon>Dikarya</taxon>
        <taxon>Ascomycota</taxon>
        <taxon>Pezizomycotina</taxon>
        <taxon>Geoglossomycetes</taxon>
        <taxon>Geoglossales</taxon>
        <taxon>Geoglossaceae</taxon>
        <taxon>Trichoglossum</taxon>
    </lineage>
</organism>
<name>A0A9P8RT21_9PEZI</name>
<evidence type="ECO:0000256" key="2">
    <source>
        <dbReference type="SAM" id="MobiDB-lite"/>
    </source>
</evidence>
<reference evidence="5" key="1">
    <citation type="submission" date="2021-03" db="EMBL/GenBank/DDBJ databases">
        <title>Comparative genomics and phylogenomic investigation of the class Geoglossomycetes provide insights into ecological specialization and systematics.</title>
        <authorList>
            <person name="Melie T."/>
            <person name="Pirro S."/>
            <person name="Miller A.N."/>
            <person name="Quandt A."/>
        </authorList>
    </citation>
    <scope>NUCLEOTIDE SEQUENCE</scope>
    <source>
        <strain evidence="5">CAQ_001_2017</strain>
    </source>
</reference>
<dbReference type="InterPro" id="IPR027417">
    <property type="entry name" value="P-loop_NTPase"/>
</dbReference>
<dbReference type="AlphaFoldDB" id="A0A9P8RT21"/>
<dbReference type="Pfam" id="PF13086">
    <property type="entry name" value="AAA_11"/>
    <property type="match status" value="1"/>
</dbReference>